<dbReference type="RefSeq" id="WP_109827762.1">
    <property type="nucleotide sequence ID" value="NZ_CP029494.1"/>
</dbReference>
<protein>
    <submittedName>
        <fullName evidence="2">Uncharacterized protein</fullName>
    </submittedName>
</protein>
<reference evidence="2 3" key="1">
    <citation type="submission" date="2018-05" db="EMBL/GenBank/DDBJ databases">
        <title>Complete Genome Sequence of Deinococcus sp. strain 17bor-2.</title>
        <authorList>
            <person name="Srinivasan S."/>
        </authorList>
    </citation>
    <scope>NUCLEOTIDE SEQUENCE [LARGE SCALE GENOMIC DNA]</scope>
    <source>
        <strain evidence="2 3">17bor-2</strain>
    </source>
</reference>
<name>A0A2Z3JTW8_9DEIO</name>
<evidence type="ECO:0000313" key="2">
    <source>
        <dbReference type="EMBL" id="AWN24034.1"/>
    </source>
</evidence>
<dbReference type="KEGG" id="dez:DKM44_12975"/>
<dbReference type="AlphaFoldDB" id="A0A2Z3JTW8"/>
<dbReference type="Proteomes" id="UP000245368">
    <property type="component" value="Chromosome"/>
</dbReference>
<sequence length="146" mass="16360">MTAPAEVPAVLTREEERDHLLQISMLNDKIESFSKLITKARQEREEHEARLLASATATGQEIAEAFGYRVRWNKGRQVVTWDAEQLFAVLPQSQREVAIKEIVTLKVQTPVINALLTSGQLSEAAKEAMQVTPAQPRMVVEKVVPQ</sequence>
<keyword evidence="1" id="KW-0175">Coiled coil</keyword>
<dbReference type="OrthoDB" id="9809813at2"/>
<organism evidence="2 3">
    <name type="scientific">Deinococcus irradiatisoli</name>
    <dbReference type="NCBI Taxonomy" id="2202254"/>
    <lineage>
        <taxon>Bacteria</taxon>
        <taxon>Thermotogati</taxon>
        <taxon>Deinococcota</taxon>
        <taxon>Deinococci</taxon>
        <taxon>Deinococcales</taxon>
        <taxon>Deinococcaceae</taxon>
        <taxon>Deinococcus</taxon>
    </lineage>
</organism>
<evidence type="ECO:0000256" key="1">
    <source>
        <dbReference type="SAM" id="Coils"/>
    </source>
</evidence>
<accession>A0A2Z3JTW8</accession>
<evidence type="ECO:0000313" key="3">
    <source>
        <dbReference type="Proteomes" id="UP000245368"/>
    </source>
</evidence>
<proteinExistence type="predicted"/>
<gene>
    <name evidence="2" type="ORF">DKM44_12975</name>
</gene>
<feature type="coiled-coil region" evidence="1">
    <location>
        <begin position="23"/>
        <end position="50"/>
    </location>
</feature>
<dbReference type="EMBL" id="CP029494">
    <property type="protein sequence ID" value="AWN24034.1"/>
    <property type="molecule type" value="Genomic_DNA"/>
</dbReference>
<keyword evidence="3" id="KW-1185">Reference proteome</keyword>